<gene>
    <name evidence="5" type="ORF">N7U68_17575</name>
</gene>
<evidence type="ECO:0000313" key="5">
    <source>
        <dbReference type="EMBL" id="UXX82875.1"/>
    </source>
</evidence>
<name>A0ABY6DBC7_9RHOB</name>
<dbReference type="GO" id="GO:0003677">
    <property type="term" value="F:DNA binding"/>
    <property type="evidence" value="ECO:0007669"/>
    <property type="project" value="UniProtKB-KW"/>
</dbReference>
<dbReference type="Gene3D" id="3.40.50.1360">
    <property type="match status" value="1"/>
</dbReference>
<keyword evidence="6" id="KW-1185">Reference proteome</keyword>
<dbReference type="InterPro" id="IPR037171">
    <property type="entry name" value="NagB/RpiA_transferase-like"/>
</dbReference>
<keyword evidence="1" id="KW-0678">Repressor</keyword>
<dbReference type="PRINTS" id="PR00037">
    <property type="entry name" value="HTHLACR"/>
</dbReference>
<dbReference type="Proteomes" id="UP001064087">
    <property type="component" value="Chromosome"/>
</dbReference>
<organism evidence="5 6">
    <name type="scientific">Roseovarius pelagicus</name>
    <dbReference type="NCBI Taxonomy" id="2980108"/>
    <lineage>
        <taxon>Bacteria</taxon>
        <taxon>Pseudomonadati</taxon>
        <taxon>Pseudomonadota</taxon>
        <taxon>Alphaproteobacteria</taxon>
        <taxon>Rhodobacterales</taxon>
        <taxon>Roseobacteraceae</taxon>
        <taxon>Roseovarius</taxon>
    </lineage>
</organism>
<dbReference type="PANTHER" id="PTHR30363:SF4">
    <property type="entry name" value="GLYCEROL-3-PHOSPHATE REGULON REPRESSOR"/>
    <property type="match status" value="1"/>
</dbReference>
<evidence type="ECO:0000256" key="1">
    <source>
        <dbReference type="ARBA" id="ARBA00022491"/>
    </source>
</evidence>
<evidence type="ECO:0000256" key="3">
    <source>
        <dbReference type="ARBA" id="ARBA00023163"/>
    </source>
</evidence>
<dbReference type="Pfam" id="PF00455">
    <property type="entry name" value="DeoRC"/>
    <property type="match status" value="1"/>
</dbReference>
<dbReference type="Gene3D" id="1.10.10.10">
    <property type="entry name" value="Winged helix-like DNA-binding domain superfamily/Winged helix DNA-binding domain"/>
    <property type="match status" value="1"/>
</dbReference>
<protein>
    <submittedName>
        <fullName evidence="5">DeoR/GlpR family DNA-binding transcription regulator</fullName>
    </submittedName>
</protein>
<evidence type="ECO:0000256" key="2">
    <source>
        <dbReference type="ARBA" id="ARBA00023015"/>
    </source>
</evidence>
<keyword evidence="2" id="KW-0805">Transcription regulation</keyword>
<sequence length="274" mass="30094">MIDWHKISYVYSTREQEMSKHEQEILNIVNLRGTVTVTEVAQILDVSDQTIRRSVRPLEEQGDLKKVHGALVSTQNVNDPPFLSRMNKNRAAKVAIANKVVDLVENGSSLAIDTGSTSSFIAQALRRRKNLSIVTNSVFVASTLSMIDGNRVFMAGTQLRNHDGAAFDKAAFDVIASFSVDYSILSASGIEPRLGFLGYEQCEVDIARAMIGISRRTIMAVDKSKFVVDGHVPPLRLPKLRSDDIIVSDAVPDPQFDEIFGGINLVVASNNFAT</sequence>
<evidence type="ECO:0000259" key="4">
    <source>
        <dbReference type="PROSITE" id="PS51000"/>
    </source>
</evidence>
<dbReference type="PANTHER" id="PTHR30363">
    <property type="entry name" value="HTH-TYPE TRANSCRIPTIONAL REGULATOR SRLR-RELATED"/>
    <property type="match status" value="1"/>
</dbReference>
<dbReference type="EMBL" id="CP106738">
    <property type="protein sequence ID" value="UXX82875.1"/>
    <property type="molecule type" value="Genomic_DNA"/>
</dbReference>
<accession>A0ABY6DBC7</accession>
<dbReference type="InterPro" id="IPR036388">
    <property type="entry name" value="WH-like_DNA-bd_sf"/>
</dbReference>
<dbReference type="RefSeq" id="WP_263047662.1">
    <property type="nucleotide sequence ID" value="NZ_CP106738.1"/>
</dbReference>
<reference evidence="5" key="1">
    <citation type="submission" date="2022-10" db="EMBL/GenBank/DDBJ databases">
        <title>Roseovarius pelagicus sp. nov., isolated from Arctic seawater.</title>
        <authorList>
            <person name="Hong Y.W."/>
            <person name="Hwang C.Y."/>
        </authorList>
    </citation>
    <scope>NUCLEOTIDE SEQUENCE</scope>
    <source>
        <strain evidence="5">HL-MP18</strain>
    </source>
</reference>
<keyword evidence="3" id="KW-0804">Transcription</keyword>
<dbReference type="InterPro" id="IPR001034">
    <property type="entry name" value="DeoR_HTH"/>
</dbReference>
<dbReference type="InterPro" id="IPR050313">
    <property type="entry name" value="Carb_Metab_HTH_regulators"/>
</dbReference>
<dbReference type="SMART" id="SM00420">
    <property type="entry name" value="HTH_DEOR"/>
    <property type="match status" value="1"/>
</dbReference>
<dbReference type="SUPFAM" id="SSF100950">
    <property type="entry name" value="NagB/RpiA/CoA transferase-like"/>
    <property type="match status" value="1"/>
</dbReference>
<dbReference type="Pfam" id="PF08220">
    <property type="entry name" value="HTH_DeoR"/>
    <property type="match status" value="1"/>
</dbReference>
<keyword evidence="5" id="KW-0238">DNA-binding</keyword>
<dbReference type="InterPro" id="IPR036390">
    <property type="entry name" value="WH_DNA-bd_sf"/>
</dbReference>
<dbReference type="SUPFAM" id="SSF46785">
    <property type="entry name" value="Winged helix' DNA-binding domain"/>
    <property type="match status" value="1"/>
</dbReference>
<dbReference type="PROSITE" id="PS51000">
    <property type="entry name" value="HTH_DEOR_2"/>
    <property type="match status" value="1"/>
</dbReference>
<dbReference type="InterPro" id="IPR014036">
    <property type="entry name" value="DeoR-like_C"/>
</dbReference>
<proteinExistence type="predicted"/>
<evidence type="ECO:0000313" key="6">
    <source>
        <dbReference type="Proteomes" id="UP001064087"/>
    </source>
</evidence>
<dbReference type="SMART" id="SM01134">
    <property type="entry name" value="DeoRC"/>
    <property type="match status" value="1"/>
</dbReference>
<feature type="domain" description="HTH deoR-type" evidence="4">
    <location>
        <begin position="18"/>
        <end position="73"/>
    </location>
</feature>